<keyword evidence="4" id="KW-1185">Reference proteome</keyword>
<comment type="caution">
    <text evidence="1">The sequence shown here is derived from an EMBL/GenBank/DDBJ whole genome shotgun (WGS) entry which is preliminary data.</text>
</comment>
<evidence type="ECO:0000313" key="4">
    <source>
        <dbReference type="Proteomes" id="UP000746584"/>
    </source>
</evidence>
<proteinExistence type="predicted"/>
<dbReference type="EMBL" id="JAFBCG010000001">
    <property type="protein sequence ID" value="MBM7803446.1"/>
    <property type="molecule type" value="Genomic_DNA"/>
</dbReference>
<reference evidence="1" key="2">
    <citation type="submission" date="2020-09" db="EMBL/GenBank/DDBJ databases">
        <authorList>
            <person name="Sun Q."/>
            <person name="Ohkuma M."/>
        </authorList>
    </citation>
    <scope>NUCLEOTIDE SEQUENCE</scope>
    <source>
        <strain evidence="1">JCM 1480</strain>
    </source>
</reference>
<dbReference type="EC" id="6.1.1.7" evidence="2"/>
<protein>
    <submittedName>
        <fullName evidence="2">Alanyl-tRNA synthetase</fullName>
        <ecNumber evidence="2">6.1.1.7</ecNumber>
    </submittedName>
    <submittedName>
        <fullName evidence="1">Metal-dependent hydrolase</fullName>
    </submittedName>
</protein>
<sequence length="289" mass="30591">MAAPTIDTEVTYPAGTVTSEGTVVHVEPVGGDRWAVFLDRTAAHPVDTAWPDQPADRVTLSTPDAQYDGVEVRVAGVQDGTVHVGDDLPVRTGTEGWVFAVAHVVHADPPALGDRATVTVDRGFRTALSVAHSACHLAALALDAVLADRWSKPVPEDSLGRPAFDSLAIVRSLIGEYRSEDVYRIGKSLRKKGFDPGAFDDADGIADRVTGLLRAWTATGGPIHVVAEDSRLSARRQWRCELPDGVAAIPCGGTHPDALSDLVDPTVAISVEDVPGARVVTMTTTLTPR</sequence>
<dbReference type="AlphaFoldDB" id="A0A8H9GAX1"/>
<keyword evidence="1" id="KW-0378">Hydrolase</keyword>
<dbReference type="GO" id="GO:0000166">
    <property type="term" value="F:nucleotide binding"/>
    <property type="evidence" value="ECO:0007669"/>
    <property type="project" value="InterPro"/>
</dbReference>
<dbReference type="Gene3D" id="3.30.980.10">
    <property type="entry name" value="Threonyl-trna Synthetase, Chain A, domain 2"/>
    <property type="match status" value="1"/>
</dbReference>
<accession>A0A8H9GAX1</accession>
<dbReference type="GO" id="GO:0004813">
    <property type="term" value="F:alanine-tRNA ligase activity"/>
    <property type="evidence" value="ECO:0007669"/>
    <property type="project" value="UniProtKB-EC"/>
</dbReference>
<reference evidence="1" key="1">
    <citation type="journal article" date="2014" name="Int. J. Syst. Evol. Microbiol.">
        <title>Complete genome sequence of Corynebacterium casei LMG S-19264T (=DSM 44701T), isolated from a smear-ripened cheese.</title>
        <authorList>
            <consortium name="US DOE Joint Genome Institute (JGI-PGF)"/>
            <person name="Walter F."/>
            <person name="Albersmeier A."/>
            <person name="Kalinowski J."/>
            <person name="Ruckert C."/>
        </authorList>
    </citation>
    <scope>NUCLEOTIDE SEQUENCE</scope>
    <source>
        <strain evidence="1">JCM 1480</strain>
    </source>
</reference>
<dbReference type="EMBL" id="BMOI01000017">
    <property type="protein sequence ID" value="GGL10974.1"/>
    <property type="molecule type" value="Genomic_DNA"/>
</dbReference>
<dbReference type="Proteomes" id="UP000746584">
    <property type="component" value="Unassembled WGS sequence"/>
</dbReference>
<evidence type="ECO:0000313" key="1">
    <source>
        <dbReference type="EMBL" id="GGL10974.1"/>
    </source>
</evidence>
<gene>
    <name evidence="1" type="ORF">GCM10009769_31290</name>
    <name evidence="2" type="ORF">JOE58_002697</name>
</gene>
<dbReference type="RefSeq" id="WP_175327508.1">
    <property type="nucleotide sequence ID" value="NZ_BMOI01000017.1"/>
</dbReference>
<keyword evidence="2" id="KW-0436">Ligase</keyword>
<name>A0A8H9GAX1_9MICO</name>
<reference evidence="2 4" key="3">
    <citation type="submission" date="2021-01" db="EMBL/GenBank/DDBJ databases">
        <title>Sequencing the genomes of 1000 actinobacteria strains.</title>
        <authorList>
            <person name="Klenk H.-P."/>
        </authorList>
    </citation>
    <scope>NUCLEOTIDE SEQUENCE [LARGE SCALE GENOMIC DNA]</scope>
    <source>
        <strain evidence="2 4">DSM 20542</strain>
    </source>
</reference>
<evidence type="ECO:0000313" key="3">
    <source>
        <dbReference type="Proteomes" id="UP000648535"/>
    </source>
</evidence>
<evidence type="ECO:0000313" key="2">
    <source>
        <dbReference type="EMBL" id="MBM7803446.1"/>
    </source>
</evidence>
<dbReference type="SUPFAM" id="SSF55186">
    <property type="entry name" value="ThrRS/AlaRS common domain"/>
    <property type="match status" value="1"/>
</dbReference>
<dbReference type="InterPro" id="IPR018163">
    <property type="entry name" value="Thr/Ala-tRNA-synth_IIc_edit"/>
</dbReference>
<dbReference type="Proteomes" id="UP000648535">
    <property type="component" value="Unassembled WGS sequence"/>
</dbReference>
<organism evidence="1 3">
    <name type="scientific">Curtobacterium luteum</name>
    <dbReference type="NCBI Taxonomy" id="33881"/>
    <lineage>
        <taxon>Bacteria</taxon>
        <taxon>Bacillati</taxon>
        <taxon>Actinomycetota</taxon>
        <taxon>Actinomycetes</taxon>
        <taxon>Micrococcales</taxon>
        <taxon>Microbacteriaceae</taxon>
        <taxon>Curtobacterium</taxon>
    </lineage>
</organism>
<dbReference type="GO" id="GO:0016787">
    <property type="term" value="F:hydrolase activity"/>
    <property type="evidence" value="ECO:0007669"/>
    <property type="project" value="UniProtKB-KW"/>
</dbReference>